<evidence type="ECO:0000313" key="2">
    <source>
        <dbReference type="EMBL" id="KAF2641453.1"/>
    </source>
</evidence>
<feature type="domain" description="ABM" evidence="1">
    <location>
        <begin position="5"/>
        <end position="97"/>
    </location>
</feature>
<dbReference type="PROSITE" id="PS51725">
    <property type="entry name" value="ABM"/>
    <property type="match status" value="1"/>
</dbReference>
<keyword evidence="3" id="KW-1185">Reference proteome</keyword>
<evidence type="ECO:0000259" key="1">
    <source>
        <dbReference type="PROSITE" id="PS51725"/>
    </source>
</evidence>
<dbReference type="SUPFAM" id="SSF54909">
    <property type="entry name" value="Dimeric alpha+beta barrel"/>
    <property type="match status" value="1"/>
</dbReference>
<dbReference type="AlphaFoldDB" id="A0A6A6S415"/>
<dbReference type="Gene3D" id="3.30.70.100">
    <property type="match status" value="2"/>
</dbReference>
<proteinExistence type="predicted"/>
<dbReference type="InterPro" id="IPR007138">
    <property type="entry name" value="ABM_dom"/>
</dbReference>
<reference evidence="2" key="1">
    <citation type="journal article" date="2020" name="Stud. Mycol.">
        <title>101 Dothideomycetes genomes: a test case for predicting lifestyles and emergence of pathogens.</title>
        <authorList>
            <person name="Haridas S."/>
            <person name="Albert R."/>
            <person name="Binder M."/>
            <person name="Bloem J."/>
            <person name="Labutti K."/>
            <person name="Salamov A."/>
            <person name="Andreopoulos B."/>
            <person name="Baker S."/>
            <person name="Barry K."/>
            <person name="Bills G."/>
            <person name="Bluhm B."/>
            <person name="Cannon C."/>
            <person name="Castanera R."/>
            <person name="Culley D."/>
            <person name="Daum C."/>
            <person name="Ezra D."/>
            <person name="Gonzalez J."/>
            <person name="Henrissat B."/>
            <person name="Kuo A."/>
            <person name="Liang C."/>
            <person name="Lipzen A."/>
            <person name="Lutzoni F."/>
            <person name="Magnuson J."/>
            <person name="Mondo S."/>
            <person name="Nolan M."/>
            <person name="Ohm R."/>
            <person name="Pangilinan J."/>
            <person name="Park H.-J."/>
            <person name="Ramirez L."/>
            <person name="Alfaro M."/>
            <person name="Sun H."/>
            <person name="Tritt A."/>
            <person name="Yoshinaga Y."/>
            <person name="Zwiers L.-H."/>
            <person name="Turgeon B."/>
            <person name="Goodwin S."/>
            <person name="Spatafora J."/>
            <person name="Crous P."/>
            <person name="Grigoriev I."/>
        </authorList>
    </citation>
    <scope>NUCLEOTIDE SEQUENCE</scope>
    <source>
        <strain evidence="2">CBS 473.64</strain>
    </source>
</reference>
<dbReference type="Proteomes" id="UP000799753">
    <property type="component" value="Unassembled WGS sequence"/>
</dbReference>
<dbReference type="Pfam" id="PF03992">
    <property type="entry name" value="ABM"/>
    <property type="match status" value="1"/>
</dbReference>
<protein>
    <recommendedName>
        <fullName evidence="1">ABM domain-containing protein</fullName>
    </recommendedName>
</protein>
<accession>A0A6A6S415</accession>
<dbReference type="InterPro" id="IPR011008">
    <property type="entry name" value="Dimeric_a/b-barrel"/>
</dbReference>
<organism evidence="2 3">
    <name type="scientific">Massarina eburnea CBS 473.64</name>
    <dbReference type="NCBI Taxonomy" id="1395130"/>
    <lineage>
        <taxon>Eukaryota</taxon>
        <taxon>Fungi</taxon>
        <taxon>Dikarya</taxon>
        <taxon>Ascomycota</taxon>
        <taxon>Pezizomycotina</taxon>
        <taxon>Dothideomycetes</taxon>
        <taxon>Pleosporomycetidae</taxon>
        <taxon>Pleosporales</taxon>
        <taxon>Massarineae</taxon>
        <taxon>Massarinaceae</taxon>
        <taxon>Massarina</taxon>
    </lineage>
</organism>
<evidence type="ECO:0000313" key="3">
    <source>
        <dbReference type="Proteomes" id="UP000799753"/>
    </source>
</evidence>
<sequence>MTNQTLEIALLTLKPGTDLTVGDAKAVWDEALPIISSQKGCNAVYYGRQTENPDIAQFVVDWESLDAHKAFAASPAYGPFLGKIATLLAAPPQVFHLSVPAEYPTSVPLSAPVTECLSLYFDPSYENADFNSNWAKFVKRAYELEKESGGIGVTGGFSLEPHKHKNLAAEGEEEGAAKLFGIFIGWPSIEKHLEFRNSEAMTTIRPYIQEGPKGMSVYHVAFKKL</sequence>
<name>A0A6A6S415_9PLEO</name>
<gene>
    <name evidence="2" type="ORF">P280DRAFT_313771</name>
</gene>
<dbReference type="OrthoDB" id="3830579at2759"/>
<dbReference type="EMBL" id="MU006783">
    <property type="protein sequence ID" value="KAF2641453.1"/>
    <property type="molecule type" value="Genomic_DNA"/>
</dbReference>